<name>A0A495MBH5_9FLAO</name>
<keyword evidence="3" id="KW-1185">Reference proteome</keyword>
<dbReference type="InterPro" id="IPR021958">
    <property type="entry name" value="DUF3575"/>
</dbReference>
<protein>
    <submittedName>
        <fullName evidence="2">Uncharacterized protein DUF3575</fullName>
    </submittedName>
</protein>
<dbReference type="OrthoDB" id="1001751at2"/>
<gene>
    <name evidence="2" type="ORF">CLV94_2221</name>
</gene>
<feature type="chain" id="PRO_5019731682" evidence="1">
    <location>
        <begin position="19"/>
        <end position="184"/>
    </location>
</feature>
<feature type="signal peptide" evidence="1">
    <location>
        <begin position="1"/>
        <end position="18"/>
    </location>
</feature>
<dbReference type="AlphaFoldDB" id="A0A495MBH5"/>
<evidence type="ECO:0000256" key="1">
    <source>
        <dbReference type="SAM" id="SignalP"/>
    </source>
</evidence>
<proteinExistence type="predicted"/>
<dbReference type="RefSeq" id="WP_121376523.1">
    <property type="nucleotide sequence ID" value="NZ_RBLC01000002.1"/>
</dbReference>
<dbReference type="InterPro" id="IPR011250">
    <property type="entry name" value="OMP/PagP_B-barrel"/>
</dbReference>
<sequence length="184" mass="20865">MKKYLSLFFLLSVSLSYSQTYVKFNGATALALIPNIGIETSIGKKITLQVDATASFWESVNGAPFKAFILTPEVRYHFNEKNNGLYVGGNISGGVFELQKYGYKDTDFYQKGLNYMLGVTIGYQWKVSDKWALDLFVGGGHQEAFYKGYLLSTGERYDTWVHDYNKSGEWILYRGGLMIAYKIN</sequence>
<organism evidence="2 3">
    <name type="scientific">Flavobacterium endophyticum</name>
    <dbReference type="NCBI Taxonomy" id="1540163"/>
    <lineage>
        <taxon>Bacteria</taxon>
        <taxon>Pseudomonadati</taxon>
        <taxon>Bacteroidota</taxon>
        <taxon>Flavobacteriia</taxon>
        <taxon>Flavobacteriales</taxon>
        <taxon>Flavobacteriaceae</taxon>
        <taxon>Flavobacterium</taxon>
    </lineage>
</organism>
<dbReference type="SUPFAM" id="SSF56925">
    <property type="entry name" value="OMPA-like"/>
    <property type="match status" value="1"/>
</dbReference>
<comment type="caution">
    <text evidence="2">The sequence shown here is derived from an EMBL/GenBank/DDBJ whole genome shotgun (WGS) entry which is preliminary data.</text>
</comment>
<dbReference type="Proteomes" id="UP000277579">
    <property type="component" value="Unassembled WGS sequence"/>
</dbReference>
<evidence type="ECO:0000313" key="3">
    <source>
        <dbReference type="Proteomes" id="UP000277579"/>
    </source>
</evidence>
<reference evidence="2 3" key="1">
    <citation type="submission" date="2018-10" db="EMBL/GenBank/DDBJ databases">
        <title>Genomic Encyclopedia of Archaeal and Bacterial Type Strains, Phase II (KMG-II): from individual species to whole genera.</title>
        <authorList>
            <person name="Goeker M."/>
        </authorList>
    </citation>
    <scope>NUCLEOTIDE SEQUENCE [LARGE SCALE GENOMIC DNA]</scope>
    <source>
        <strain evidence="2 3">DSM 29537</strain>
    </source>
</reference>
<accession>A0A495MBH5</accession>
<keyword evidence="1" id="KW-0732">Signal</keyword>
<evidence type="ECO:0000313" key="2">
    <source>
        <dbReference type="EMBL" id="RKS23314.1"/>
    </source>
</evidence>
<dbReference type="EMBL" id="RBLC01000002">
    <property type="protein sequence ID" value="RKS23314.1"/>
    <property type="molecule type" value="Genomic_DNA"/>
</dbReference>
<dbReference type="Pfam" id="PF12099">
    <property type="entry name" value="DUF3575"/>
    <property type="match status" value="1"/>
</dbReference>